<feature type="coiled-coil region" evidence="3">
    <location>
        <begin position="1"/>
        <end position="28"/>
    </location>
</feature>
<evidence type="ECO:0000313" key="6">
    <source>
        <dbReference type="Proteomes" id="UP000199602"/>
    </source>
</evidence>
<dbReference type="GO" id="GO:0043709">
    <property type="term" value="P:cell adhesion involved in single-species biofilm formation"/>
    <property type="evidence" value="ECO:0007669"/>
    <property type="project" value="TreeGrafter"/>
</dbReference>
<dbReference type="CDD" id="cd01949">
    <property type="entry name" value="GGDEF"/>
    <property type="match status" value="1"/>
</dbReference>
<dbReference type="Proteomes" id="UP000199602">
    <property type="component" value="Unassembled WGS sequence"/>
</dbReference>
<protein>
    <recommendedName>
        <fullName evidence="1">diguanylate cyclase</fullName>
        <ecNumber evidence="1">2.7.7.65</ecNumber>
    </recommendedName>
</protein>
<proteinExistence type="predicted"/>
<dbReference type="PROSITE" id="PS50887">
    <property type="entry name" value="GGDEF"/>
    <property type="match status" value="1"/>
</dbReference>
<dbReference type="STRING" id="206665.SAMN04488516_101308"/>
<evidence type="ECO:0000256" key="2">
    <source>
        <dbReference type="ARBA" id="ARBA00034247"/>
    </source>
</evidence>
<dbReference type="InterPro" id="IPR000160">
    <property type="entry name" value="GGDEF_dom"/>
</dbReference>
<dbReference type="InterPro" id="IPR043128">
    <property type="entry name" value="Rev_trsase/Diguanyl_cyclase"/>
</dbReference>
<dbReference type="FunFam" id="3.30.70.270:FF:000001">
    <property type="entry name" value="Diguanylate cyclase domain protein"/>
    <property type="match status" value="1"/>
</dbReference>
<dbReference type="Gene3D" id="3.30.70.270">
    <property type="match status" value="1"/>
</dbReference>
<dbReference type="OrthoDB" id="9790367at2"/>
<dbReference type="GO" id="GO:1902201">
    <property type="term" value="P:negative regulation of bacterial-type flagellum-dependent cell motility"/>
    <property type="evidence" value="ECO:0007669"/>
    <property type="project" value="TreeGrafter"/>
</dbReference>
<dbReference type="EMBL" id="FNIN01000001">
    <property type="protein sequence ID" value="SDN29420.1"/>
    <property type="molecule type" value="Genomic_DNA"/>
</dbReference>
<dbReference type="AlphaFoldDB" id="A0A1H0A795"/>
<keyword evidence="6" id="KW-1185">Reference proteome</keyword>
<sequence>MVTTELNKQDLLNELKKLELLVKKDKLDKNLAYILFTFFHSNYVDKIKKVICEVDKDNKWFLLPIKKDKFSLSLHLFELFSYLNKYKNMDFLTSLYNKRFFEETFVREIQDARKFKIPLSLLIFDIDNFKSVNDTYGHQVGDIVLKGVAQIIKNQIRGNDFACRIGGEEFAVIFRGTSIRHIYGIAERILKEVEKFRFKVEKFDIKITISAGGVVYSGYGKVESSKLFEIADANLYKAKRNGKNRFYISFYSEEEKDSATLVNEAEKNILFKS</sequence>
<evidence type="ECO:0000256" key="1">
    <source>
        <dbReference type="ARBA" id="ARBA00012528"/>
    </source>
</evidence>
<keyword evidence="3" id="KW-0175">Coiled coil</keyword>
<dbReference type="GO" id="GO:0005886">
    <property type="term" value="C:plasma membrane"/>
    <property type="evidence" value="ECO:0007669"/>
    <property type="project" value="TreeGrafter"/>
</dbReference>
<dbReference type="PANTHER" id="PTHR45138:SF9">
    <property type="entry name" value="DIGUANYLATE CYCLASE DGCM-RELATED"/>
    <property type="match status" value="1"/>
</dbReference>
<dbReference type="InterPro" id="IPR050469">
    <property type="entry name" value="Diguanylate_Cyclase"/>
</dbReference>
<name>A0A1H0A795_9BACT</name>
<gene>
    <name evidence="5" type="ORF">SAMN04488516_101308</name>
</gene>
<evidence type="ECO:0000259" key="4">
    <source>
        <dbReference type="PROSITE" id="PS50887"/>
    </source>
</evidence>
<feature type="domain" description="GGDEF" evidence="4">
    <location>
        <begin position="117"/>
        <end position="251"/>
    </location>
</feature>
<comment type="catalytic activity">
    <reaction evidence="2">
        <text>2 GTP = 3',3'-c-di-GMP + 2 diphosphate</text>
        <dbReference type="Rhea" id="RHEA:24898"/>
        <dbReference type="ChEBI" id="CHEBI:33019"/>
        <dbReference type="ChEBI" id="CHEBI:37565"/>
        <dbReference type="ChEBI" id="CHEBI:58805"/>
        <dbReference type="EC" id="2.7.7.65"/>
    </reaction>
</comment>
<dbReference type="RefSeq" id="WP_092062322.1">
    <property type="nucleotide sequence ID" value="NZ_FNIN01000001.1"/>
</dbReference>
<evidence type="ECO:0000256" key="3">
    <source>
        <dbReference type="SAM" id="Coils"/>
    </source>
</evidence>
<dbReference type="EC" id="2.7.7.65" evidence="1"/>
<dbReference type="SUPFAM" id="SSF55073">
    <property type="entry name" value="Nucleotide cyclase"/>
    <property type="match status" value="1"/>
</dbReference>
<dbReference type="GO" id="GO:0052621">
    <property type="term" value="F:diguanylate cyclase activity"/>
    <property type="evidence" value="ECO:0007669"/>
    <property type="project" value="UniProtKB-EC"/>
</dbReference>
<accession>A0A1H0A795</accession>
<evidence type="ECO:0000313" key="5">
    <source>
        <dbReference type="EMBL" id="SDN29420.1"/>
    </source>
</evidence>
<dbReference type="Pfam" id="PF00990">
    <property type="entry name" value="GGDEF"/>
    <property type="match status" value="1"/>
</dbReference>
<organism evidence="5 6">
    <name type="scientific">Desulfonauticus submarinus</name>
    <dbReference type="NCBI Taxonomy" id="206665"/>
    <lineage>
        <taxon>Bacteria</taxon>
        <taxon>Pseudomonadati</taxon>
        <taxon>Thermodesulfobacteriota</taxon>
        <taxon>Desulfovibrionia</taxon>
        <taxon>Desulfovibrionales</taxon>
        <taxon>Desulfonauticaceae</taxon>
        <taxon>Desulfonauticus</taxon>
    </lineage>
</organism>
<reference evidence="5 6" key="1">
    <citation type="submission" date="2016-10" db="EMBL/GenBank/DDBJ databases">
        <authorList>
            <person name="de Groot N.N."/>
        </authorList>
    </citation>
    <scope>NUCLEOTIDE SEQUENCE [LARGE SCALE GENOMIC DNA]</scope>
    <source>
        <strain evidence="5 6">DSM 15269</strain>
    </source>
</reference>
<dbReference type="NCBIfam" id="TIGR00254">
    <property type="entry name" value="GGDEF"/>
    <property type="match status" value="1"/>
</dbReference>
<dbReference type="InterPro" id="IPR029787">
    <property type="entry name" value="Nucleotide_cyclase"/>
</dbReference>
<dbReference type="SMART" id="SM00267">
    <property type="entry name" value="GGDEF"/>
    <property type="match status" value="1"/>
</dbReference>
<dbReference type="PANTHER" id="PTHR45138">
    <property type="entry name" value="REGULATORY COMPONENTS OF SENSORY TRANSDUCTION SYSTEM"/>
    <property type="match status" value="1"/>
</dbReference>